<dbReference type="InterPro" id="IPR044038">
    <property type="entry name" value="dATP/dGTP_diPOhydrolase_N"/>
</dbReference>
<dbReference type="Pfam" id="PF18909">
    <property type="entry name" value="dGTP_diPhyd_N"/>
    <property type="match status" value="1"/>
</dbReference>
<organism evidence="2">
    <name type="scientific">uncultured Caudovirales phage</name>
    <dbReference type="NCBI Taxonomy" id="2100421"/>
    <lineage>
        <taxon>Viruses</taxon>
        <taxon>Duplodnaviria</taxon>
        <taxon>Heunggongvirae</taxon>
        <taxon>Uroviricota</taxon>
        <taxon>Caudoviricetes</taxon>
        <taxon>Peduoviridae</taxon>
        <taxon>Maltschvirus</taxon>
        <taxon>Maltschvirus maltsch</taxon>
    </lineage>
</organism>
<evidence type="ECO:0000259" key="1">
    <source>
        <dbReference type="Pfam" id="PF18909"/>
    </source>
</evidence>
<sequence length="128" mass="13909">MSGPVQPDNAGRKDDHKKVRLDLLPPDALLEVGKVLTFGADKYADRNWERGMDYGRVLGASLRHTLAIMRGEDHDPETGLLHASHLACCALFLAAFQLRGIGNDDRNKLKEVLAGGAGDDILHTPLEG</sequence>
<name>A0A6J5MCJ3_9CAUD</name>
<accession>A0A6J5MCJ3</accession>
<reference evidence="2" key="1">
    <citation type="submission" date="2020-04" db="EMBL/GenBank/DDBJ databases">
        <authorList>
            <person name="Chiriac C."/>
            <person name="Salcher M."/>
            <person name="Ghai R."/>
            <person name="Kavagutti S V."/>
        </authorList>
    </citation>
    <scope>NUCLEOTIDE SEQUENCE</scope>
</reference>
<evidence type="ECO:0000313" key="2">
    <source>
        <dbReference type="EMBL" id="CAB4144795.1"/>
    </source>
</evidence>
<proteinExistence type="predicted"/>
<gene>
    <name evidence="2" type="ORF">UFOVP470_61</name>
</gene>
<feature type="domain" description="dATP/dGTP diphosphohydrolase N-terminal" evidence="1">
    <location>
        <begin position="9"/>
        <end position="106"/>
    </location>
</feature>
<dbReference type="EMBL" id="LR796429">
    <property type="protein sequence ID" value="CAB4144795.1"/>
    <property type="molecule type" value="Genomic_DNA"/>
</dbReference>
<protein>
    <recommendedName>
        <fullName evidence="1">dATP/dGTP diphosphohydrolase N-terminal domain-containing protein</fullName>
    </recommendedName>
</protein>